<name>A0A0H2RB80_9AGAM</name>
<gene>
    <name evidence="6" type="ORF">SCHPADRAFT_834342</name>
</gene>
<dbReference type="AlphaFoldDB" id="A0A0H2RB80"/>
<dbReference type="Pfam" id="PF00107">
    <property type="entry name" value="ADH_zinc_N"/>
    <property type="match status" value="1"/>
</dbReference>
<dbReference type="OrthoDB" id="3941538at2759"/>
<dbReference type="InterPro" id="IPR011032">
    <property type="entry name" value="GroES-like_sf"/>
</dbReference>
<evidence type="ECO:0000313" key="6">
    <source>
        <dbReference type="EMBL" id="KLO09145.1"/>
    </source>
</evidence>
<dbReference type="SUPFAM" id="SSF50129">
    <property type="entry name" value="GroES-like"/>
    <property type="match status" value="1"/>
</dbReference>
<keyword evidence="3" id="KW-0862">Zinc</keyword>
<dbReference type="EMBL" id="KQ086065">
    <property type="protein sequence ID" value="KLO09145.1"/>
    <property type="molecule type" value="Genomic_DNA"/>
</dbReference>
<evidence type="ECO:0000256" key="3">
    <source>
        <dbReference type="ARBA" id="ARBA00022833"/>
    </source>
</evidence>
<evidence type="ECO:0000313" key="7">
    <source>
        <dbReference type="Proteomes" id="UP000053477"/>
    </source>
</evidence>
<feature type="domain" description="Alcohol dehydrogenase-like C-terminal" evidence="4">
    <location>
        <begin position="296"/>
        <end position="385"/>
    </location>
</feature>
<reference evidence="6 7" key="1">
    <citation type="submission" date="2015-04" db="EMBL/GenBank/DDBJ databases">
        <title>Complete genome sequence of Schizopora paradoxa KUC8140, a cosmopolitan wood degrader in East Asia.</title>
        <authorList>
            <consortium name="DOE Joint Genome Institute"/>
            <person name="Min B."/>
            <person name="Park H."/>
            <person name="Jang Y."/>
            <person name="Kim J.-J."/>
            <person name="Kim K.H."/>
            <person name="Pangilinan J."/>
            <person name="Lipzen A."/>
            <person name="Riley R."/>
            <person name="Grigoriev I.V."/>
            <person name="Spatafora J.W."/>
            <person name="Choi I.-G."/>
        </authorList>
    </citation>
    <scope>NUCLEOTIDE SEQUENCE [LARGE SCALE GENOMIC DNA]</scope>
    <source>
        <strain evidence="6 7">KUC8140</strain>
    </source>
</reference>
<dbReference type="InterPro" id="IPR013149">
    <property type="entry name" value="ADH-like_C"/>
</dbReference>
<dbReference type="InterPro" id="IPR013154">
    <property type="entry name" value="ADH-like_N"/>
</dbReference>
<sequence>MSLPEHHKAARLHPAEKVIKVETLPIPSITHPDDAIVKIKLSGLCGSDLHAYRGHEELHDVVITGHEFVGEVVALGSAFQKGATERPPLYSTLKLGDKVVSPFTSSCGECQSCRIGFTSRCAHQLLFGSEKLPGGQAQYVRVPKAGGTLFVVGSESANSSLSSFSDTSLLLLADILPTGCFAALQTVQHPKILAPLTGMRYPLASISILPGQGELHSVMDDPSWPKVLDEDRHLTIALIGLGPVGICALVSLLDLLSSLKARFRLVAIDLVESRKLKAEAVFNNLPPEARGNGLGEFVVASPDEAKDIVKSWTDGAGCNAVMEIVGNNPALALAYDLIRPFGVIVSAGVHQAPPVPLTGRQLYNKNVALEFGRCPVRTMFPMAVDLLRRRQDIFGEVGTAVGLIDSVVSLDEAPEYYRKFDKGECGKVIFDPWK</sequence>
<evidence type="ECO:0000256" key="1">
    <source>
        <dbReference type="ARBA" id="ARBA00001947"/>
    </source>
</evidence>
<dbReference type="Gene3D" id="3.40.50.720">
    <property type="entry name" value="NAD(P)-binding Rossmann-like Domain"/>
    <property type="match status" value="1"/>
</dbReference>
<keyword evidence="2" id="KW-0479">Metal-binding</keyword>
<dbReference type="GO" id="GO:0046872">
    <property type="term" value="F:metal ion binding"/>
    <property type="evidence" value="ECO:0007669"/>
    <property type="project" value="UniProtKB-KW"/>
</dbReference>
<accession>A0A0H2RB80</accession>
<proteinExistence type="predicted"/>
<dbReference type="SUPFAM" id="SSF51735">
    <property type="entry name" value="NAD(P)-binding Rossmann-fold domains"/>
    <property type="match status" value="1"/>
</dbReference>
<evidence type="ECO:0000256" key="2">
    <source>
        <dbReference type="ARBA" id="ARBA00022723"/>
    </source>
</evidence>
<comment type="cofactor">
    <cofactor evidence="1">
        <name>Zn(2+)</name>
        <dbReference type="ChEBI" id="CHEBI:29105"/>
    </cofactor>
</comment>
<dbReference type="Pfam" id="PF08240">
    <property type="entry name" value="ADH_N"/>
    <property type="match status" value="1"/>
</dbReference>
<feature type="domain" description="Alcohol dehydrogenase-like N-terminal" evidence="5">
    <location>
        <begin position="32"/>
        <end position="145"/>
    </location>
</feature>
<dbReference type="Proteomes" id="UP000053477">
    <property type="component" value="Unassembled WGS sequence"/>
</dbReference>
<dbReference type="STRING" id="27342.A0A0H2RB80"/>
<dbReference type="Gene3D" id="3.90.180.10">
    <property type="entry name" value="Medium-chain alcohol dehydrogenases, catalytic domain"/>
    <property type="match status" value="2"/>
</dbReference>
<evidence type="ECO:0000259" key="5">
    <source>
        <dbReference type="Pfam" id="PF08240"/>
    </source>
</evidence>
<dbReference type="PANTHER" id="PTHR42813">
    <property type="entry name" value="ZINC-TYPE ALCOHOL DEHYDROGENASE-LIKE"/>
    <property type="match status" value="1"/>
</dbReference>
<evidence type="ECO:0000259" key="4">
    <source>
        <dbReference type="Pfam" id="PF00107"/>
    </source>
</evidence>
<dbReference type="PANTHER" id="PTHR42813:SF2">
    <property type="entry name" value="DEHYDROGENASE, ZINC-CONTAINING, PUTATIVE (AFU_ORTHOLOGUE AFUA_2G02810)-RELATED"/>
    <property type="match status" value="1"/>
</dbReference>
<dbReference type="InParanoid" id="A0A0H2RB80"/>
<protein>
    <submittedName>
        <fullName evidence="6">Alcohol dehydrogenase</fullName>
    </submittedName>
</protein>
<dbReference type="InterPro" id="IPR036291">
    <property type="entry name" value="NAD(P)-bd_dom_sf"/>
</dbReference>
<organism evidence="6 7">
    <name type="scientific">Schizopora paradoxa</name>
    <dbReference type="NCBI Taxonomy" id="27342"/>
    <lineage>
        <taxon>Eukaryota</taxon>
        <taxon>Fungi</taxon>
        <taxon>Dikarya</taxon>
        <taxon>Basidiomycota</taxon>
        <taxon>Agaricomycotina</taxon>
        <taxon>Agaricomycetes</taxon>
        <taxon>Hymenochaetales</taxon>
        <taxon>Schizoporaceae</taxon>
        <taxon>Schizopora</taxon>
    </lineage>
</organism>
<keyword evidence="7" id="KW-1185">Reference proteome</keyword>